<organism evidence="2">
    <name type="scientific">viral metagenome</name>
    <dbReference type="NCBI Taxonomy" id="1070528"/>
    <lineage>
        <taxon>unclassified sequences</taxon>
        <taxon>metagenomes</taxon>
        <taxon>organismal metagenomes</taxon>
    </lineage>
</organism>
<feature type="compositionally biased region" description="Polar residues" evidence="1">
    <location>
        <begin position="27"/>
        <end position="41"/>
    </location>
</feature>
<dbReference type="EMBL" id="MN739920">
    <property type="protein sequence ID" value="QHT77671.1"/>
    <property type="molecule type" value="Genomic_DNA"/>
</dbReference>
<sequence>MSQAIASARKRRGVPQQNPVPEVPQNRMTPSPQQQTGQNINAPGLTLPQVISLIDRRLMNLEKFAKESKETTVSNASTQSSPDQATLPSDLLEEFNNRFELLATEINNMKDIVLKLQSYTMDVNKTLLQERINVFSDLGVPENTENISFEPEDLDAADLTSVNLKSLVQQEFSHDFK</sequence>
<name>A0A6C0HAN9_9ZZZZ</name>
<accession>A0A6C0HAN9</accession>
<evidence type="ECO:0000313" key="2">
    <source>
        <dbReference type="EMBL" id="QHT77671.1"/>
    </source>
</evidence>
<evidence type="ECO:0000256" key="1">
    <source>
        <dbReference type="SAM" id="MobiDB-lite"/>
    </source>
</evidence>
<feature type="compositionally biased region" description="Low complexity" evidence="1">
    <location>
        <begin position="14"/>
        <end position="26"/>
    </location>
</feature>
<reference evidence="2" key="1">
    <citation type="journal article" date="2020" name="Nature">
        <title>Giant virus diversity and host interactions through global metagenomics.</title>
        <authorList>
            <person name="Schulz F."/>
            <person name="Roux S."/>
            <person name="Paez-Espino D."/>
            <person name="Jungbluth S."/>
            <person name="Walsh D.A."/>
            <person name="Denef V.J."/>
            <person name="McMahon K.D."/>
            <person name="Konstantinidis K.T."/>
            <person name="Eloe-Fadrosh E.A."/>
            <person name="Kyrpides N.C."/>
            <person name="Woyke T."/>
        </authorList>
    </citation>
    <scope>NUCLEOTIDE SEQUENCE</scope>
    <source>
        <strain evidence="2">GVMAG-M-3300023179-90</strain>
    </source>
</reference>
<feature type="region of interest" description="Disordered" evidence="1">
    <location>
        <begin position="1"/>
        <end position="43"/>
    </location>
</feature>
<protein>
    <submittedName>
        <fullName evidence="2">Uncharacterized protein</fullName>
    </submittedName>
</protein>
<proteinExistence type="predicted"/>
<dbReference type="AlphaFoldDB" id="A0A6C0HAN9"/>